<keyword evidence="2" id="KW-0689">Ribosomal protein</keyword>
<dbReference type="GO" id="GO:0003735">
    <property type="term" value="F:structural constituent of ribosome"/>
    <property type="evidence" value="ECO:0007669"/>
    <property type="project" value="TreeGrafter"/>
</dbReference>
<keyword evidence="7" id="KW-1185">Reference proteome</keyword>
<feature type="non-terminal residue" evidence="6">
    <location>
        <position position="298"/>
    </location>
</feature>
<evidence type="ECO:0000313" key="6">
    <source>
        <dbReference type="EMBL" id="MBA0084752.1"/>
    </source>
</evidence>
<evidence type="ECO:0000256" key="2">
    <source>
        <dbReference type="ARBA" id="ARBA00022980"/>
    </source>
</evidence>
<gene>
    <name evidence="6" type="ORF">HRJ53_07145</name>
</gene>
<dbReference type="InterPro" id="IPR050437">
    <property type="entry name" value="Ribos_protein_bS1-like"/>
</dbReference>
<dbReference type="GO" id="GO:0003729">
    <property type="term" value="F:mRNA binding"/>
    <property type="evidence" value="ECO:0007669"/>
    <property type="project" value="TreeGrafter"/>
</dbReference>
<dbReference type="GO" id="GO:0006412">
    <property type="term" value="P:translation"/>
    <property type="evidence" value="ECO:0007669"/>
    <property type="project" value="TreeGrafter"/>
</dbReference>
<dbReference type="SUPFAM" id="SSF50249">
    <property type="entry name" value="Nucleic acid-binding proteins"/>
    <property type="match status" value="2"/>
</dbReference>
<dbReference type="PANTHER" id="PTHR10724:SF7">
    <property type="entry name" value="SMALL RIBOSOMAL SUBUNIT PROTEIN BS1C"/>
    <property type="match status" value="1"/>
</dbReference>
<accession>A0A7V8SWL1</accession>
<proteinExistence type="inferred from homology"/>
<dbReference type="EMBL" id="JACDQQ010000697">
    <property type="protein sequence ID" value="MBA0084752.1"/>
    <property type="molecule type" value="Genomic_DNA"/>
</dbReference>
<dbReference type="SMART" id="SM00316">
    <property type="entry name" value="S1"/>
    <property type="match status" value="2"/>
</dbReference>
<feature type="domain" description="S1 motif" evidence="5">
    <location>
        <begin position="116"/>
        <end position="176"/>
    </location>
</feature>
<comment type="similarity">
    <text evidence="1">Belongs to the bacterial ribosomal protein bS1 family.</text>
</comment>
<dbReference type="CDD" id="cd04465">
    <property type="entry name" value="S1_RPS1_repeat_ec2_hs2"/>
    <property type="match status" value="1"/>
</dbReference>
<feature type="compositionally biased region" description="Low complexity" evidence="4">
    <location>
        <begin position="8"/>
        <end position="27"/>
    </location>
</feature>
<evidence type="ECO:0000256" key="1">
    <source>
        <dbReference type="ARBA" id="ARBA00006767"/>
    </source>
</evidence>
<dbReference type="InterPro" id="IPR003029">
    <property type="entry name" value="S1_domain"/>
</dbReference>
<reference evidence="6" key="1">
    <citation type="submission" date="2020-06" db="EMBL/GenBank/DDBJ databases">
        <title>Legume-microbial interactions unlock mineral nutrients during tropical forest succession.</title>
        <authorList>
            <person name="Epihov D.Z."/>
        </authorList>
    </citation>
    <scope>NUCLEOTIDE SEQUENCE [LARGE SCALE GENOMIC DNA]</scope>
    <source>
        <strain evidence="6">Pan2503</strain>
    </source>
</reference>
<comment type="caution">
    <text evidence="6">The sequence shown here is derived from an EMBL/GenBank/DDBJ whole genome shotgun (WGS) entry which is preliminary data.</text>
</comment>
<dbReference type="Pfam" id="PF00575">
    <property type="entry name" value="S1"/>
    <property type="match status" value="2"/>
</dbReference>
<keyword evidence="3" id="KW-0687">Ribonucleoprotein</keyword>
<sequence>MFPDHENPSNIAAAAATAPSNTEASTPEETAPAIAEQAESTNGVSAARPAPASEISAPEDSAATPNGAEAPGEAVAVDAEAGGTEESAAEEEAAGSEEMSKLMQEFDEKQEAAASHEVVEVKVVAYTEHGVVVDLGGKTEGLIPAAEFAETEIPRPDPNATIEVQRSGEVKDGYEIVSYQKVLRRRTWEKIDAAFKAKETITGKVVDRIKGGLVVDIGVRAFLPGSQYDLKPAQNLDELLGTEVEVRVTKLNRRRGNVVVSRRALLEEELHAKRAALMDTLSEGQIVHGHVKNVTDYG</sequence>
<evidence type="ECO:0000256" key="4">
    <source>
        <dbReference type="SAM" id="MobiDB-lite"/>
    </source>
</evidence>
<dbReference type="PANTHER" id="PTHR10724">
    <property type="entry name" value="30S RIBOSOMAL PROTEIN S1"/>
    <property type="match status" value="1"/>
</dbReference>
<evidence type="ECO:0000259" key="5">
    <source>
        <dbReference type="PROSITE" id="PS50126"/>
    </source>
</evidence>
<feature type="region of interest" description="Disordered" evidence="4">
    <location>
        <begin position="1"/>
        <end position="101"/>
    </location>
</feature>
<dbReference type="PROSITE" id="PS50126">
    <property type="entry name" value="S1"/>
    <property type="match status" value="2"/>
</dbReference>
<name>A0A7V8SWL1_9BACT</name>
<dbReference type="InterPro" id="IPR012340">
    <property type="entry name" value="NA-bd_OB-fold"/>
</dbReference>
<protein>
    <submittedName>
        <fullName evidence="6">S1 RNA-binding domain-containing protein</fullName>
    </submittedName>
</protein>
<dbReference type="AlphaFoldDB" id="A0A7V8SWL1"/>
<dbReference type="Gene3D" id="2.40.50.140">
    <property type="entry name" value="Nucleic acid-binding proteins"/>
    <property type="match status" value="2"/>
</dbReference>
<feature type="domain" description="S1 motif" evidence="5">
    <location>
        <begin position="198"/>
        <end position="263"/>
    </location>
</feature>
<organism evidence="6 7">
    <name type="scientific">Candidatus Acidiferrum panamense</name>
    <dbReference type="NCBI Taxonomy" id="2741543"/>
    <lineage>
        <taxon>Bacteria</taxon>
        <taxon>Pseudomonadati</taxon>
        <taxon>Acidobacteriota</taxon>
        <taxon>Terriglobia</taxon>
        <taxon>Candidatus Acidiferrales</taxon>
        <taxon>Candidatus Acidiferrum</taxon>
    </lineage>
</organism>
<dbReference type="Proteomes" id="UP000567293">
    <property type="component" value="Unassembled WGS sequence"/>
</dbReference>
<feature type="compositionally biased region" description="Low complexity" evidence="4">
    <location>
        <begin position="67"/>
        <end position="86"/>
    </location>
</feature>
<dbReference type="InterPro" id="IPR035104">
    <property type="entry name" value="Ribosomal_protein_S1-like"/>
</dbReference>
<evidence type="ECO:0000256" key="3">
    <source>
        <dbReference type="ARBA" id="ARBA00023274"/>
    </source>
</evidence>
<dbReference type="PRINTS" id="PR00681">
    <property type="entry name" value="RIBOSOMALS1"/>
</dbReference>
<evidence type="ECO:0000313" key="7">
    <source>
        <dbReference type="Proteomes" id="UP000567293"/>
    </source>
</evidence>
<dbReference type="GO" id="GO:0022627">
    <property type="term" value="C:cytosolic small ribosomal subunit"/>
    <property type="evidence" value="ECO:0007669"/>
    <property type="project" value="TreeGrafter"/>
</dbReference>